<dbReference type="Pfam" id="PF00535">
    <property type="entry name" value="Glycos_transf_2"/>
    <property type="match status" value="1"/>
</dbReference>
<protein>
    <submittedName>
        <fullName evidence="2">Glycosyltransferase</fullName>
        <ecNumber evidence="2">2.4.-.-</ecNumber>
    </submittedName>
</protein>
<keyword evidence="2" id="KW-0328">Glycosyltransferase</keyword>
<dbReference type="InterPro" id="IPR001173">
    <property type="entry name" value="Glyco_trans_2-like"/>
</dbReference>
<dbReference type="EMBL" id="DXFW01000004">
    <property type="protein sequence ID" value="HIX04826.1"/>
    <property type="molecule type" value="Genomic_DNA"/>
</dbReference>
<keyword evidence="2" id="KW-0808">Transferase</keyword>
<feature type="domain" description="Glycosyltransferase 2-like" evidence="1">
    <location>
        <begin position="7"/>
        <end position="128"/>
    </location>
</feature>
<accession>A0A9D2ACV2</accession>
<evidence type="ECO:0000259" key="1">
    <source>
        <dbReference type="Pfam" id="PF00535"/>
    </source>
</evidence>
<dbReference type="GO" id="GO:0016758">
    <property type="term" value="F:hexosyltransferase activity"/>
    <property type="evidence" value="ECO:0007669"/>
    <property type="project" value="UniProtKB-ARBA"/>
</dbReference>
<name>A0A9D2ACV2_9FIRM</name>
<dbReference type="PANTHER" id="PTHR22916">
    <property type="entry name" value="GLYCOSYLTRANSFERASE"/>
    <property type="match status" value="1"/>
</dbReference>
<comment type="caution">
    <text evidence="2">The sequence shown here is derived from an EMBL/GenBank/DDBJ whole genome shotgun (WGS) entry which is preliminary data.</text>
</comment>
<dbReference type="EC" id="2.4.-.-" evidence="2"/>
<reference evidence="2" key="1">
    <citation type="journal article" date="2021" name="PeerJ">
        <title>Extensive microbial diversity within the chicken gut microbiome revealed by metagenomics and culture.</title>
        <authorList>
            <person name="Gilroy R."/>
            <person name="Ravi A."/>
            <person name="Getino M."/>
            <person name="Pursley I."/>
            <person name="Horton D.L."/>
            <person name="Alikhan N.F."/>
            <person name="Baker D."/>
            <person name="Gharbi K."/>
            <person name="Hall N."/>
            <person name="Watson M."/>
            <person name="Adriaenssens E.M."/>
            <person name="Foster-Nyarko E."/>
            <person name="Jarju S."/>
            <person name="Secka A."/>
            <person name="Antonio M."/>
            <person name="Oren A."/>
            <person name="Chaudhuri R.R."/>
            <person name="La Ragione R."/>
            <person name="Hildebrand F."/>
            <person name="Pallen M.J."/>
        </authorList>
    </citation>
    <scope>NUCLEOTIDE SEQUENCE</scope>
    <source>
        <strain evidence="2">2239</strain>
    </source>
</reference>
<dbReference type="InterPro" id="IPR029044">
    <property type="entry name" value="Nucleotide-diphossugar_trans"/>
</dbReference>
<evidence type="ECO:0000313" key="2">
    <source>
        <dbReference type="EMBL" id="HIX04826.1"/>
    </source>
</evidence>
<sequence>MEKPVISVIVPVYKAQEYLPDCLASVRAQTFSGWECILVDDGSPDRSGALCDEAAAADSRFSVIHKQNAGVSAARNSGMEAARGDYIVFMDADDALAPCALALALNAAALWPEDLICWRRVRQENELLGADTAPDAAVFAQTRYTEAQSRVYMTTVDGHAVTNKLFDAALIRSAGLQFDPSLAKAEDYVFGGEYLQFFFAARPDAVIRQLEAPLYYWRMNPDSVSNQKARGDRRGSVEWEPEEYRDYARRLAQEYNETRAAMNGWEGMSESDLAPQLRTYLRRFAFAVWAAGQLGETLPADFFTAGPVPELLDLLRRHRFFTPYYLLFRLRLKGLIARCYESEESGRLTLYQRLYTITYYILFACGAKRWQQA</sequence>
<dbReference type="Proteomes" id="UP000824193">
    <property type="component" value="Unassembled WGS sequence"/>
</dbReference>
<evidence type="ECO:0000313" key="3">
    <source>
        <dbReference type="Proteomes" id="UP000824193"/>
    </source>
</evidence>
<dbReference type="CDD" id="cd00761">
    <property type="entry name" value="Glyco_tranf_GTA_type"/>
    <property type="match status" value="1"/>
</dbReference>
<dbReference type="PANTHER" id="PTHR22916:SF3">
    <property type="entry name" value="UDP-GLCNAC:BETAGAL BETA-1,3-N-ACETYLGLUCOSAMINYLTRANSFERASE-LIKE PROTEIN 1"/>
    <property type="match status" value="1"/>
</dbReference>
<dbReference type="SUPFAM" id="SSF53448">
    <property type="entry name" value="Nucleotide-diphospho-sugar transferases"/>
    <property type="match status" value="1"/>
</dbReference>
<organism evidence="2 3">
    <name type="scientific">Candidatus Allofournierella pullicola</name>
    <dbReference type="NCBI Taxonomy" id="2838596"/>
    <lineage>
        <taxon>Bacteria</taxon>
        <taxon>Bacillati</taxon>
        <taxon>Bacillota</taxon>
        <taxon>Clostridia</taxon>
        <taxon>Eubacteriales</taxon>
        <taxon>Oscillospiraceae</taxon>
        <taxon>Allofournierella</taxon>
    </lineage>
</organism>
<dbReference type="Gene3D" id="3.90.550.10">
    <property type="entry name" value="Spore Coat Polysaccharide Biosynthesis Protein SpsA, Chain A"/>
    <property type="match status" value="1"/>
</dbReference>
<reference evidence="2" key="2">
    <citation type="submission" date="2021-04" db="EMBL/GenBank/DDBJ databases">
        <authorList>
            <person name="Gilroy R."/>
        </authorList>
    </citation>
    <scope>NUCLEOTIDE SEQUENCE</scope>
    <source>
        <strain evidence="2">2239</strain>
    </source>
</reference>
<gene>
    <name evidence="2" type="ORF">H9865_01760</name>
</gene>
<dbReference type="AlphaFoldDB" id="A0A9D2ACV2"/>
<proteinExistence type="predicted"/>